<organism evidence="2 3">
    <name type="scientific">Flavobacterium aurantiibacter</name>
    <dbReference type="NCBI Taxonomy" id="2023067"/>
    <lineage>
        <taxon>Bacteria</taxon>
        <taxon>Pseudomonadati</taxon>
        <taxon>Bacteroidota</taxon>
        <taxon>Flavobacteriia</taxon>
        <taxon>Flavobacteriales</taxon>
        <taxon>Flavobacteriaceae</taxon>
        <taxon>Flavobacterium</taxon>
    </lineage>
</organism>
<gene>
    <name evidence="2" type="ORF">CHX27_00445</name>
</gene>
<dbReference type="Gene3D" id="2.60.120.10">
    <property type="entry name" value="Jelly Rolls"/>
    <property type="match status" value="1"/>
</dbReference>
<feature type="domain" description="Cyclic nucleotide-binding" evidence="1">
    <location>
        <begin position="17"/>
        <end position="116"/>
    </location>
</feature>
<dbReference type="EMBL" id="NOXX01000044">
    <property type="protein sequence ID" value="OYQ51051.1"/>
    <property type="molecule type" value="Genomic_DNA"/>
</dbReference>
<dbReference type="AlphaFoldDB" id="A0A256ABP0"/>
<sequence length="191" mass="22943">MTEKDKLFLFFSNEFPFNKEGLEEFINSFTSKHYSKGHILLKNGKTENELRFLDEGVVREFYSNESKEKNINFYLDSEFITDFYSFVSENPTNKYQECITDIKLRVISKKGFQEFLSKYMCGKLFVDEIFQRIIDRKEKELMRHFMNTAEENYNELIQSKPNWLQQIPQYHIASYLGITPETLSRIRKRIS</sequence>
<dbReference type="InterPro" id="IPR000595">
    <property type="entry name" value="cNMP-bd_dom"/>
</dbReference>
<reference evidence="2 3" key="1">
    <citation type="submission" date="2017-07" db="EMBL/GenBank/DDBJ databases">
        <title>Flavobacterium cyanobacteriorum sp. nov., isolated from cyanobacterial aggregates in a eutrophic lake.</title>
        <authorList>
            <person name="Cai H."/>
        </authorList>
    </citation>
    <scope>NUCLEOTIDE SEQUENCE [LARGE SCALE GENOMIC DNA]</scope>
    <source>
        <strain evidence="2 3">TH167</strain>
    </source>
</reference>
<dbReference type="SUPFAM" id="SSF51206">
    <property type="entry name" value="cAMP-binding domain-like"/>
    <property type="match status" value="1"/>
</dbReference>
<name>A0A256ABP0_9FLAO</name>
<dbReference type="Pfam" id="PF00027">
    <property type="entry name" value="cNMP_binding"/>
    <property type="match status" value="1"/>
</dbReference>
<dbReference type="OrthoDB" id="663011at2"/>
<evidence type="ECO:0000259" key="1">
    <source>
        <dbReference type="PROSITE" id="PS50042"/>
    </source>
</evidence>
<dbReference type="InterPro" id="IPR018490">
    <property type="entry name" value="cNMP-bd_dom_sf"/>
</dbReference>
<dbReference type="InterPro" id="IPR014710">
    <property type="entry name" value="RmlC-like_jellyroll"/>
</dbReference>
<accession>A0A256ABP0</accession>
<dbReference type="RefSeq" id="WP_094484822.1">
    <property type="nucleotide sequence ID" value="NZ_NOXX01000044.1"/>
</dbReference>
<keyword evidence="3" id="KW-1185">Reference proteome</keyword>
<proteinExistence type="predicted"/>
<dbReference type="CDD" id="cd00038">
    <property type="entry name" value="CAP_ED"/>
    <property type="match status" value="1"/>
</dbReference>
<comment type="caution">
    <text evidence="2">The sequence shown here is derived from an EMBL/GenBank/DDBJ whole genome shotgun (WGS) entry which is preliminary data.</text>
</comment>
<dbReference type="PROSITE" id="PS50042">
    <property type="entry name" value="CNMP_BINDING_3"/>
    <property type="match status" value="1"/>
</dbReference>
<evidence type="ECO:0000313" key="2">
    <source>
        <dbReference type="EMBL" id="OYQ51051.1"/>
    </source>
</evidence>
<protein>
    <submittedName>
        <fullName evidence="2">cAMP-binding protein</fullName>
    </submittedName>
</protein>
<dbReference type="Proteomes" id="UP000216035">
    <property type="component" value="Unassembled WGS sequence"/>
</dbReference>
<evidence type="ECO:0000313" key="3">
    <source>
        <dbReference type="Proteomes" id="UP000216035"/>
    </source>
</evidence>